<feature type="signal peptide" evidence="2">
    <location>
        <begin position="1"/>
        <end position="20"/>
    </location>
</feature>
<keyword evidence="2" id="KW-0732">Signal</keyword>
<dbReference type="Proteomes" id="UP000745859">
    <property type="component" value="Unassembled WGS sequence"/>
</dbReference>
<accession>A0ABX0UB15</accession>
<feature type="compositionally biased region" description="Basic residues" evidence="1">
    <location>
        <begin position="155"/>
        <end position="168"/>
    </location>
</feature>
<gene>
    <name evidence="3" type="ORF">FHR24_002495</name>
</gene>
<protein>
    <submittedName>
        <fullName evidence="3">Uncharacterized protein</fullName>
    </submittedName>
</protein>
<organism evidence="3 4">
    <name type="scientific">Wenyingzhuangia heitensis</name>
    <dbReference type="NCBI Taxonomy" id="1487859"/>
    <lineage>
        <taxon>Bacteria</taxon>
        <taxon>Pseudomonadati</taxon>
        <taxon>Bacteroidota</taxon>
        <taxon>Flavobacteriia</taxon>
        <taxon>Flavobacteriales</taxon>
        <taxon>Flavobacteriaceae</taxon>
        <taxon>Wenyingzhuangia</taxon>
    </lineage>
</organism>
<evidence type="ECO:0000256" key="2">
    <source>
        <dbReference type="SAM" id="SignalP"/>
    </source>
</evidence>
<reference evidence="3 4" key="1">
    <citation type="submission" date="2020-03" db="EMBL/GenBank/DDBJ databases">
        <title>Genomic Encyclopedia of Type Strains, Phase IV (KMG-IV): sequencing the most valuable type-strain genomes for metagenomic binning, comparative biology and taxonomic classification.</title>
        <authorList>
            <person name="Goeker M."/>
        </authorList>
    </citation>
    <scope>NUCLEOTIDE SEQUENCE [LARGE SCALE GENOMIC DNA]</scope>
    <source>
        <strain evidence="3 4">DSM 101599</strain>
    </source>
</reference>
<evidence type="ECO:0000313" key="3">
    <source>
        <dbReference type="EMBL" id="NIJ46017.1"/>
    </source>
</evidence>
<sequence length="246" mass="29309">MKKIFLFLASCFLITTIASATTNNSYNNTPFIFIENGVEYAVFRNGEFDFNIINPKISRAHINTNFINISFNSGRNYTPYIQRNQYGDIVSIENTPIYYDYNGRVDRIGNVIIRYNRSGYVQAIGNLNISYTNYGRNYSYTGYVNRINYHYQPRSRHYQRPTRHHHSYKAPNNNIRKQYSYNRTPIKKYPNRYYPNTTRNKTKSYSKKELKKQNSKKDNSYKERNSKKKESSNSSSYRKNSNSYRR</sequence>
<feature type="chain" id="PRO_5047189887" evidence="2">
    <location>
        <begin position="21"/>
        <end position="246"/>
    </location>
</feature>
<feature type="region of interest" description="Disordered" evidence="1">
    <location>
        <begin position="155"/>
        <end position="246"/>
    </location>
</feature>
<keyword evidence="4" id="KW-1185">Reference proteome</keyword>
<feature type="compositionally biased region" description="Polar residues" evidence="1">
    <location>
        <begin position="170"/>
        <end position="183"/>
    </location>
</feature>
<evidence type="ECO:0000256" key="1">
    <source>
        <dbReference type="SAM" id="MobiDB-lite"/>
    </source>
</evidence>
<evidence type="ECO:0000313" key="4">
    <source>
        <dbReference type="Proteomes" id="UP000745859"/>
    </source>
</evidence>
<name>A0ABX0UB15_9FLAO</name>
<proteinExistence type="predicted"/>
<feature type="compositionally biased region" description="Low complexity" evidence="1">
    <location>
        <begin position="232"/>
        <end position="246"/>
    </location>
</feature>
<dbReference type="RefSeq" id="WP_167189268.1">
    <property type="nucleotide sequence ID" value="NZ_JAASQL010000004.1"/>
</dbReference>
<comment type="caution">
    <text evidence="3">The sequence shown here is derived from an EMBL/GenBank/DDBJ whole genome shotgun (WGS) entry which is preliminary data.</text>
</comment>
<dbReference type="EMBL" id="JAASQL010000004">
    <property type="protein sequence ID" value="NIJ46017.1"/>
    <property type="molecule type" value="Genomic_DNA"/>
</dbReference>
<feature type="compositionally biased region" description="Basic and acidic residues" evidence="1">
    <location>
        <begin position="206"/>
        <end position="231"/>
    </location>
</feature>